<dbReference type="Proteomes" id="UP000253345">
    <property type="component" value="Unassembled WGS sequence"/>
</dbReference>
<accession>A0A368Z796</accession>
<reference evidence="1 2" key="1">
    <citation type="submission" date="2018-07" db="EMBL/GenBank/DDBJ databases">
        <title>Genomic Encyclopedia of Type Strains, Phase III (KMG-III): the genomes of soil and plant-associated and newly described type strains.</title>
        <authorList>
            <person name="Whitman W."/>
        </authorList>
    </citation>
    <scope>NUCLEOTIDE SEQUENCE [LARGE SCALE GENOMIC DNA]</scope>
    <source>
        <strain evidence="1 2">CECT 8525</strain>
    </source>
</reference>
<evidence type="ECO:0000313" key="1">
    <source>
        <dbReference type="EMBL" id="RCW88281.1"/>
    </source>
</evidence>
<dbReference type="PANTHER" id="PTHR40266:SF2">
    <property type="entry name" value="TOXIN HIGB-1"/>
    <property type="match status" value="1"/>
</dbReference>
<dbReference type="InterPro" id="IPR035093">
    <property type="entry name" value="RelE/ParE_toxin_dom_sf"/>
</dbReference>
<sequence length="98" mass="10972">MKVEFANAALARICTDEAHKMGLPVAVIVAARRRLVQIEAALDERDLRNLKSLNYKKRKGGNDETRSIRVNDQYRIFFTISESGSVTVATITEIGDPH</sequence>
<dbReference type="InterPro" id="IPR007711">
    <property type="entry name" value="HigB-1"/>
</dbReference>
<evidence type="ECO:0000313" key="2">
    <source>
        <dbReference type="Proteomes" id="UP000253345"/>
    </source>
</evidence>
<dbReference type="EMBL" id="QPJL01000002">
    <property type="protein sequence ID" value="RCW88281.1"/>
    <property type="molecule type" value="Genomic_DNA"/>
</dbReference>
<proteinExistence type="predicted"/>
<dbReference type="OrthoDB" id="9801102at2"/>
<dbReference type="AlphaFoldDB" id="A0A368Z796"/>
<name>A0A368Z796_9RHOB</name>
<dbReference type="SUPFAM" id="SSF143011">
    <property type="entry name" value="RelE-like"/>
    <property type="match status" value="1"/>
</dbReference>
<protein>
    <submittedName>
        <fullName evidence="1">Proteic killer suppression protein</fullName>
    </submittedName>
</protein>
<dbReference type="Gene3D" id="3.30.2310.20">
    <property type="entry name" value="RelE-like"/>
    <property type="match status" value="1"/>
</dbReference>
<comment type="caution">
    <text evidence="1">The sequence shown here is derived from an EMBL/GenBank/DDBJ whole genome shotgun (WGS) entry which is preliminary data.</text>
</comment>
<keyword evidence="2" id="KW-1185">Reference proteome</keyword>
<dbReference type="PANTHER" id="PTHR40266">
    <property type="entry name" value="TOXIN HIGB-1"/>
    <property type="match status" value="1"/>
</dbReference>
<gene>
    <name evidence="1" type="ORF">DFP89_102211</name>
</gene>
<dbReference type="Pfam" id="PF05015">
    <property type="entry name" value="HigB-like_toxin"/>
    <property type="match status" value="1"/>
</dbReference>
<organism evidence="1 2">
    <name type="scientific">Paracoccus lutimaris</name>
    <dbReference type="NCBI Taxonomy" id="1490030"/>
    <lineage>
        <taxon>Bacteria</taxon>
        <taxon>Pseudomonadati</taxon>
        <taxon>Pseudomonadota</taxon>
        <taxon>Alphaproteobacteria</taxon>
        <taxon>Rhodobacterales</taxon>
        <taxon>Paracoccaceae</taxon>
        <taxon>Paracoccus</taxon>
    </lineage>
</organism>
<dbReference type="RefSeq" id="WP_114348005.1">
    <property type="nucleotide sequence ID" value="NZ_QPJL01000002.1"/>
</dbReference>